<dbReference type="InterPro" id="IPR043733">
    <property type="entry name" value="DUF5677"/>
</dbReference>
<protein>
    <submittedName>
        <fullName evidence="1">Uncharacterized protein</fullName>
    </submittedName>
</protein>
<dbReference type="EMBL" id="CP064030">
    <property type="protein sequence ID" value="QRN52237.1"/>
    <property type="molecule type" value="Genomic_DNA"/>
</dbReference>
<dbReference type="Proteomes" id="UP000663181">
    <property type="component" value="Chromosome"/>
</dbReference>
<proteinExistence type="predicted"/>
<sequence length="412" mass="46958">MEEFQNMLEKELKTVPRRFLEKRLSERFLEAGIQASDADLTRASEHLLSGNTETFHFGDTDDHVTIEITEDDLEYVVAKSEEFYKEKLVDVLRDVGGKTAELFYQTLRRRWGAEFAAQQEEMAAFKERLEMRWGKALGKLRMLLTIVMEWAQGAFERKQKNPGRKLPHLDDVLLRLHVRACQVTHEIIVLLESGYADGAMARWRTLHEIAITAAVIAKFGDEIAERYVHYQIVESHKAAIAYEKNHQALGFKPISKRQLERIRRDYDKVKKRFGKEFSEEYGWAAHHLGGPTKKRITFADLEAEAGDAMMRSPYKMASYNVHASPKGVYFKMGTLDGSPALLAGASNAGLAEPGQHAAVSLMEITLLLIDNSPILDDIVVAKLVSRLGTDIPKEFGRASRRLRRDDRRNRQA</sequence>
<evidence type="ECO:0000313" key="2">
    <source>
        <dbReference type="Proteomes" id="UP000663181"/>
    </source>
</evidence>
<dbReference type="Pfam" id="PF18928">
    <property type="entry name" value="DUF5677"/>
    <property type="match status" value="1"/>
</dbReference>
<name>A0ABX7GPA5_9GAMM</name>
<accession>A0ABX7GPA5</accession>
<dbReference type="RefSeq" id="WP_188800984.1">
    <property type="nucleotide sequence ID" value="NZ_BMIZ01000003.1"/>
</dbReference>
<reference evidence="1 2" key="1">
    <citation type="submission" date="2020-10" db="EMBL/GenBank/DDBJ databases">
        <title>Phylogeny of dyella-like bacteria.</title>
        <authorList>
            <person name="Fu J."/>
        </authorList>
    </citation>
    <scope>NUCLEOTIDE SEQUENCE [LARGE SCALE GENOMIC DNA]</scope>
    <source>
        <strain evidence="1 2">DHOB09</strain>
    </source>
</reference>
<evidence type="ECO:0000313" key="1">
    <source>
        <dbReference type="EMBL" id="QRN52237.1"/>
    </source>
</evidence>
<keyword evidence="2" id="KW-1185">Reference proteome</keyword>
<gene>
    <name evidence="1" type="ORF">ISN74_12130</name>
</gene>
<organism evidence="1 2">
    <name type="scientific">Dyella caseinilytica</name>
    <dbReference type="NCBI Taxonomy" id="1849581"/>
    <lineage>
        <taxon>Bacteria</taxon>
        <taxon>Pseudomonadati</taxon>
        <taxon>Pseudomonadota</taxon>
        <taxon>Gammaproteobacteria</taxon>
        <taxon>Lysobacterales</taxon>
        <taxon>Rhodanobacteraceae</taxon>
        <taxon>Dyella</taxon>
    </lineage>
</organism>